<comment type="similarity">
    <text evidence="6">Belongs to the biotin--protein ligase family.</text>
</comment>
<gene>
    <name evidence="6" type="primary">birA</name>
    <name evidence="8" type="ORF">E2636_09320</name>
</gene>
<evidence type="ECO:0000256" key="3">
    <source>
        <dbReference type="ARBA" id="ARBA00022840"/>
    </source>
</evidence>
<dbReference type="PANTHER" id="PTHR12835">
    <property type="entry name" value="BIOTIN PROTEIN LIGASE"/>
    <property type="match status" value="1"/>
</dbReference>
<dbReference type="SUPFAM" id="SSF50037">
    <property type="entry name" value="C-terminal domain of transcriptional repressors"/>
    <property type="match status" value="1"/>
</dbReference>
<dbReference type="PROSITE" id="PS51733">
    <property type="entry name" value="BPL_LPL_CATALYTIC"/>
    <property type="match status" value="1"/>
</dbReference>
<dbReference type="InterPro" id="IPR013196">
    <property type="entry name" value="HTH_11"/>
</dbReference>
<dbReference type="CDD" id="cd00090">
    <property type="entry name" value="HTH_ARSR"/>
    <property type="match status" value="1"/>
</dbReference>
<dbReference type="AlphaFoldDB" id="A0A4P7A0E6"/>
<evidence type="ECO:0000313" key="9">
    <source>
        <dbReference type="Proteomes" id="UP000294292"/>
    </source>
</evidence>
<keyword evidence="9" id="KW-1185">Reference proteome</keyword>
<keyword evidence="1 6" id="KW-0436">Ligase</keyword>
<keyword evidence="6" id="KW-0805">Transcription regulation</keyword>
<dbReference type="PANTHER" id="PTHR12835:SF5">
    <property type="entry name" value="BIOTIN--PROTEIN LIGASE"/>
    <property type="match status" value="1"/>
</dbReference>
<organism evidence="8 9">
    <name type="scientific">Paenisporosarcina antarctica</name>
    <dbReference type="NCBI Taxonomy" id="417367"/>
    <lineage>
        <taxon>Bacteria</taxon>
        <taxon>Bacillati</taxon>
        <taxon>Bacillota</taxon>
        <taxon>Bacilli</taxon>
        <taxon>Bacillales</taxon>
        <taxon>Caryophanaceae</taxon>
        <taxon>Paenisporosarcina</taxon>
    </lineage>
</organism>
<evidence type="ECO:0000256" key="1">
    <source>
        <dbReference type="ARBA" id="ARBA00022598"/>
    </source>
</evidence>
<dbReference type="InterPro" id="IPR036390">
    <property type="entry name" value="WH_DNA-bd_sf"/>
</dbReference>
<dbReference type="InterPro" id="IPR036388">
    <property type="entry name" value="WH-like_DNA-bd_sf"/>
</dbReference>
<dbReference type="InterPro" id="IPR003142">
    <property type="entry name" value="BPL_C"/>
</dbReference>
<accession>A0A4P7A0E6</accession>
<comment type="catalytic activity">
    <reaction evidence="6">
        <text>biotin + L-lysyl-[protein] + ATP = N(6)-biotinyl-L-lysyl-[protein] + AMP + diphosphate + H(+)</text>
        <dbReference type="Rhea" id="RHEA:11756"/>
        <dbReference type="Rhea" id="RHEA-COMP:9752"/>
        <dbReference type="Rhea" id="RHEA-COMP:10505"/>
        <dbReference type="ChEBI" id="CHEBI:15378"/>
        <dbReference type="ChEBI" id="CHEBI:29969"/>
        <dbReference type="ChEBI" id="CHEBI:30616"/>
        <dbReference type="ChEBI" id="CHEBI:33019"/>
        <dbReference type="ChEBI" id="CHEBI:57586"/>
        <dbReference type="ChEBI" id="CHEBI:83144"/>
        <dbReference type="ChEBI" id="CHEBI:456215"/>
        <dbReference type="EC" id="6.3.4.15"/>
    </reaction>
</comment>
<keyword evidence="6" id="KW-0804">Transcription</keyword>
<proteinExistence type="inferred from homology"/>
<evidence type="ECO:0000256" key="2">
    <source>
        <dbReference type="ARBA" id="ARBA00022741"/>
    </source>
</evidence>
<protein>
    <recommendedName>
        <fullName evidence="6">Bifunctional ligase/repressor BirA</fullName>
    </recommendedName>
    <alternativeName>
        <fullName evidence="6">Biotin--[acetyl-CoA-carboxylase] ligase</fullName>
        <ecNumber evidence="6">6.3.4.15</ecNumber>
    </alternativeName>
    <alternativeName>
        <fullName evidence="6">Biotin--protein ligase</fullName>
    </alternativeName>
    <alternativeName>
        <fullName evidence="6">Biotin-[acetyl-CoA carboxylase] synthetase</fullName>
    </alternativeName>
</protein>
<evidence type="ECO:0000256" key="4">
    <source>
        <dbReference type="ARBA" id="ARBA00023125"/>
    </source>
</evidence>
<keyword evidence="4 6" id="KW-0238">DNA-binding</keyword>
<feature type="DNA-binding region" description="H-T-H motif" evidence="6">
    <location>
        <begin position="23"/>
        <end position="42"/>
    </location>
</feature>
<feature type="binding site" evidence="6">
    <location>
        <position position="118"/>
    </location>
    <ligand>
        <name>biotin</name>
        <dbReference type="ChEBI" id="CHEBI:57586"/>
    </ligand>
</feature>
<dbReference type="EC" id="6.3.4.15" evidence="6"/>
<comment type="caution">
    <text evidence="6">Lacks conserved residue(s) required for the propagation of feature annotation.</text>
</comment>
<dbReference type="Pfam" id="PF03099">
    <property type="entry name" value="BPL_LplA_LipB"/>
    <property type="match status" value="1"/>
</dbReference>
<dbReference type="SUPFAM" id="SSF55681">
    <property type="entry name" value="Class II aaRS and biotin synthetases"/>
    <property type="match status" value="1"/>
</dbReference>
<evidence type="ECO:0000256" key="5">
    <source>
        <dbReference type="ARBA" id="ARBA00023267"/>
    </source>
</evidence>
<feature type="binding site" evidence="6">
    <location>
        <position position="189"/>
    </location>
    <ligand>
        <name>biotin</name>
        <dbReference type="ChEBI" id="CHEBI:57586"/>
    </ligand>
</feature>
<dbReference type="HAMAP" id="MF_00978">
    <property type="entry name" value="Bifunct_BirA"/>
    <property type="match status" value="1"/>
</dbReference>
<dbReference type="KEGG" id="panc:E2636_09320"/>
<dbReference type="InterPro" id="IPR045864">
    <property type="entry name" value="aa-tRNA-synth_II/BPL/LPL"/>
</dbReference>
<dbReference type="Pfam" id="PF02237">
    <property type="entry name" value="BPL_C"/>
    <property type="match status" value="1"/>
</dbReference>
<dbReference type="GO" id="GO:0005524">
    <property type="term" value="F:ATP binding"/>
    <property type="evidence" value="ECO:0007669"/>
    <property type="project" value="UniProtKB-UniRule"/>
</dbReference>
<reference evidence="8 9" key="1">
    <citation type="submission" date="2019-03" db="EMBL/GenBank/DDBJ databases">
        <title>Complete genome sequence of Paenisporosarcina antarctica CGMCC 1.6503T.</title>
        <authorList>
            <person name="Rong J.-C."/>
            <person name="Chi N.-Y."/>
            <person name="Zhang Q.-F."/>
        </authorList>
    </citation>
    <scope>NUCLEOTIDE SEQUENCE [LARGE SCALE GENOMIC DNA]</scope>
    <source>
        <strain evidence="8 9">CGMCC 1.6503</strain>
    </source>
</reference>
<keyword evidence="2 6" id="KW-0547">Nucleotide-binding</keyword>
<evidence type="ECO:0000256" key="6">
    <source>
        <dbReference type="HAMAP-Rule" id="MF_00978"/>
    </source>
</evidence>
<dbReference type="Gene3D" id="3.30.930.10">
    <property type="entry name" value="Bira Bifunctional Protein, Domain 2"/>
    <property type="match status" value="1"/>
</dbReference>
<dbReference type="Gene3D" id="2.30.30.100">
    <property type="match status" value="1"/>
</dbReference>
<evidence type="ECO:0000313" key="8">
    <source>
        <dbReference type="EMBL" id="QBP41316.1"/>
    </source>
</evidence>
<dbReference type="GO" id="GO:0009249">
    <property type="term" value="P:protein lipoylation"/>
    <property type="evidence" value="ECO:0007669"/>
    <property type="project" value="UniProtKB-ARBA"/>
</dbReference>
<dbReference type="GO" id="GO:0006355">
    <property type="term" value="P:regulation of DNA-templated transcription"/>
    <property type="evidence" value="ECO:0007669"/>
    <property type="project" value="UniProtKB-UniRule"/>
</dbReference>
<evidence type="ECO:0000259" key="7">
    <source>
        <dbReference type="PROSITE" id="PS51733"/>
    </source>
</evidence>
<feature type="binding site" evidence="6">
    <location>
        <begin position="122"/>
        <end position="124"/>
    </location>
    <ligand>
        <name>biotin</name>
        <dbReference type="ChEBI" id="CHEBI:57586"/>
    </ligand>
</feature>
<dbReference type="InterPro" id="IPR004143">
    <property type="entry name" value="BPL_LPL_catalytic"/>
</dbReference>
<dbReference type="GO" id="GO:0005737">
    <property type="term" value="C:cytoplasm"/>
    <property type="evidence" value="ECO:0007669"/>
    <property type="project" value="TreeGrafter"/>
</dbReference>
<feature type="domain" description="BPL/LPL catalytic" evidence="7">
    <location>
        <begin position="71"/>
        <end position="262"/>
    </location>
</feature>
<dbReference type="NCBIfam" id="TIGR00121">
    <property type="entry name" value="birA_ligase"/>
    <property type="match status" value="1"/>
</dbReference>
<dbReference type="RefSeq" id="WP_134209957.1">
    <property type="nucleotide sequence ID" value="NZ_CP038015.1"/>
</dbReference>
<dbReference type="InterPro" id="IPR008988">
    <property type="entry name" value="Transcriptional_repressor_C"/>
</dbReference>
<comment type="function">
    <text evidence="6">Acts both as a biotin--[acetyl-CoA-carboxylase] ligase and a repressor.</text>
</comment>
<dbReference type="Gene3D" id="1.10.10.10">
    <property type="entry name" value="Winged helix-like DNA-binding domain superfamily/Winged helix DNA-binding domain"/>
    <property type="match status" value="1"/>
</dbReference>
<dbReference type="GO" id="GO:0004077">
    <property type="term" value="F:biotin--[biotin carboxyl-carrier protein] ligase activity"/>
    <property type="evidence" value="ECO:0007669"/>
    <property type="project" value="UniProtKB-UniRule"/>
</dbReference>
<keyword evidence="6" id="KW-0678">Repressor</keyword>
<dbReference type="InterPro" id="IPR011991">
    <property type="entry name" value="ArsR-like_HTH"/>
</dbReference>
<dbReference type="CDD" id="cd16442">
    <property type="entry name" value="BPL"/>
    <property type="match status" value="1"/>
</dbReference>
<sequence length="327" mass="36185">MNPTVKYEITKRLLAANGQPISGQQLADDFGLSRTAIWKHIKELETEGFEIDTVKKKGYVLTSSPDSLQAAKIDQYLTTKRFGRNIHYQVTCPSTQPIAHQLVQAGAPDGSVVICEEQTAGRGRLARAWTSTQGKGIWMSVIIRPEIPPTKAPQFTLVAAVAVTRAIEEVCQVRTEIKWPNDLLINGKKCTGILTELQADIDRVQAIILGIGVNANQHLSDFPQEIQSIATSIQMVTGQPVDRAQLVARILHHLEIYTDLYVKHGFEPLKILWESYSCTLGKRIKAIMIHQTIEGMALGITNEGVLQVKTDDGQIHGIYSADIEIQN</sequence>
<dbReference type="SUPFAM" id="SSF46785">
    <property type="entry name" value="Winged helix' DNA-binding domain"/>
    <property type="match status" value="1"/>
</dbReference>
<dbReference type="OrthoDB" id="9807064at2"/>
<dbReference type="Pfam" id="PF08279">
    <property type="entry name" value="HTH_11"/>
    <property type="match status" value="1"/>
</dbReference>
<keyword evidence="5 6" id="KW-0092">Biotin</keyword>
<dbReference type="InterPro" id="IPR004408">
    <property type="entry name" value="Biotin_CoA_COase_ligase"/>
</dbReference>
<dbReference type="EMBL" id="CP038015">
    <property type="protein sequence ID" value="QBP41316.1"/>
    <property type="molecule type" value="Genomic_DNA"/>
</dbReference>
<dbReference type="Proteomes" id="UP000294292">
    <property type="component" value="Chromosome"/>
</dbReference>
<dbReference type="GO" id="GO:0016740">
    <property type="term" value="F:transferase activity"/>
    <property type="evidence" value="ECO:0007669"/>
    <property type="project" value="UniProtKB-ARBA"/>
</dbReference>
<dbReference type="GO" id="GO:0003677">
    <property type="term" value="F:DNA binding"/>
    <property type="evidence" value="ECO:0007669"/>
    <property type="project" value="UniProtKB-UniRule"/>
</dbReference>
<dbReference type="InterPro" id="IPR030855">
    <property type="entry name" value="Bifunct_BirA"/>
</dbReference>
<keyword evidence="3 6" id="KW-0067">ATP-binding</keyword>
<name>A0A4P7A0E6_9BACL</name>